<feature type="region of interest" description="Disordered" evidence="3">
    <location>
        <begin position="1"/>
        <end position="23"/>
    </location>
</feature>
<keyword evidence="4" id="KW-0812">Transmembrane</keyword>
<feature type="transmembrane region" description="Helical" evidence="4">
    <location>
        <begin position="660"/>
        <end position="683"/>
    </location>
</feature>
<feature type="compositionally biased region" description="Polar residues" evidence="3">
    <location>
        <begin position="10"/>
        <end position="20"/>
    </location>
</feature>
<feature type="coiled-coil region" evidence="2">
    <location>
        <begin position="547"/>
        <end position="575"/>
    </location>
</feature>
<dbReference type="InterPro" id="IPR053285">
    <property type="entry name" value="Thylakoid_lumenal_pentapeptide"/>
</dbReference>
<dbReference type="PROSITE" id="PS00018">
    <property type="entry name" value="EF_HAND_1"/>
    <property type="match status" value="5"/>
</dbReference>
<feature type="transmembrane region" description="Helical" evidence="4">
    <location>
        <begin position="620"/>
        <end position="640"/>
    </location>
</feature>
<feature type="transmembrane region" description="Helical" evidence="4">
    <location>
        <begin position="363"/>
        <end position="380"/>
    </location>
</feature>
<feature type="domain" description="EF-hand" evidence="5">
    <location>
        <begin position="162"/>
        <end position="197"/>
    </location>
</feature>
<evidence type="ECO:0000256" key="2">
    <source>
        <dbReference type="SAM" id="Coils"/>
    </source>
</evidence>
<dbReference type="OrthoDB" id="10248537at2759"/>
<feature type="region of interest" description="Disordered" evidence="3">
    <location>
        <begin position="1681"/>
        <end position="1700"/>
    </location>
</feature>
<dbReference type="Proteomes" id="UP000037460">
    <property type="component" value="Unassembled WGS sequence"/>
</dbReference>
<keyword evidence="4" id="KW-0472">Membrane</keyword>
<evidence type="ECO:0000259" key="5">
    <source>
        <dbReference type="PROSITE" id="PS50222"/>
    </source>
</evidence>
<dbReference type="InterPro" id="IPR011992">
    <property type="entry name" value="EF-hand-dom_pair"/>
</dbReference>
<dbReference type="SUPFAM" id="SSF47473">
    <property type="entry name" value="EF-hand"/>
    <property type="match status" value="2"/>
</dbReference>
<feature type="compositionally biased region" description="Basic residues" evidence="3">
    <location>
        <begin position="341"/>
        <end position="351"/>
    </location>
</feature>
<keyword evidence="7" id="KW-1185">Reference proteome</keyword>
<dbReference type="SMART" id="SM00054">
    <property type="entry name" value="EFh"/>
    <property type="match status" value="6"/>
</dbReference>
<protein>
    <recommendedName>
        <fullName evidence="5">EF-hand domain-containing protein</fullName>
    </recommendedName>
</protein>
<dbReference type="PROSITE" id="PS50222">
    <property type="entry name" value="EF_HAND_2"/>
    <property type="match status" value="5"/>
</dbReference>
<dbReference type="CDD" id="cd00051">
    <property type="entry name" value="EFh"/>
    <property type="match status" value="1"/>
</dbReference>
<evidence type="ECO:0000256" key="4">
    <source>
        <dbReference type="SAM" id="Phobius"/>
    </source>
</evidence>
<dbReference type="Pfam" id="PF13499">
    <property type="entry name" value="EF-hand_7"/>
    <property type="match status" value="3"/>
</dbReference>
<feature type="transmembrane region" description="Helical" evidence="4">
    <location>
        <begin position="387"/>
        <end position="404"/>
    </location>
</feature>
<dbReference type="Gene3D" id="1.10.238.10">
    <property type="entry name" value="EF-hand"/>
    <property type="match status" value="2"/>
</dbReference>
<keyword evidence="4" id="KW-1133">Transmembrane helix</keyword>
<sequence length="1818" mass="199541">MADTDGGQGTPPSSESTLLEQASKDIEETFKKYDVDGSGSIDNPELAVALRELGVELETAEAAKVLHAYDKSKTGGLEFVEFRALVGELRACEVAAGRPALKRQPDAYRQLVADAPAATPEAAPAAPVDELEQAFRKYDNDNSGCIDTKEFMAILREVGVEVEDALALKVLQGYDKDRSGTLEMEEFRKVVTELRAYQAANAPAAPPAATAPAVDDDISEVFKKFDRNKSGDIDTKELKEALFELGLEGDSAETARVLQGFDKDSSGSLQAAEFRQLVLTLRAFKKNKTKPRFKAVAAKSYLPRFKANKPDDGKTGSFLAFLEKEEAEKRKAEERRLALERKRKSKGKKGKQGQTAQQQSDEAWGSMVFMVLLTVLISLSEAFDLDVLIGFAMMPFISTMKWFAAKFDNQNLDPTVWAAWAGHAASTFMQTHQLGFVVVDFGLFAYFVVFFLFQADIDKWFAQRALREQGYNQVEDDSPGGFLAKVATDPEEVQALLTKAREELEGVNLMIRLRGKEADPEVVNELNGRRSKFEKQIATYNNFLAALKTQAAEAVDLEELARQEAEEEAKRAREGGCTETTKLGVKILKNAISGIITMWLYFMDLISDYQVTMLFYRAGAFRFAFVSACLLVGQFAVVWWRVLPYLYDTYGPTSAFYLSFLYSFPFGMFFLDFLMFLGPFGLLPITPMPESLRQFVPAYAATRIIGEVLIEALPQCIMQAVILVMVSSHVRAGTASQTELNLMAINDGSFVNVLPKSIGISTLTMLKTWYELVQEAREAGIPVAKKAVQLWNVGYGLPLDAIKSGSLVKWKCQYEISDNEVVSLVDALGKNDSLENLDLSLAGLEWMPPIEREERSALSGLLTVMQADRKALEALENLIICPNTLWPLPILKLRSGPQTALKSLTAAPFLSKGGPGRKEVHAMYELLCKNRNPEPSDGEIDASYNAVAKIFNEARAEVNSASKRAAKRGNWQTGVAQLMSKGMVRRAHFRVLLSAEILRNVGFGVQELLDLAFSAVELKAGGFTAKELKQAGFKAVQLRDLGYKPREMWEAEITAAEMKSLGFQAKDLKEGGYTALQMKDSRAFTLVELKDGKYKAAELGEAGYRIPDIRDAKFTALDLRKALIFQVGMMHDAGYTVHEMKGAGYDCQRIYDAGYDAQEATDAGYTLAQMFAASYKALDLRKAGHTALVLREVGYDLNALQGAGYSAEDLQNAGYSAQELKEAGTSLVQLKAAGTPIAVLKDSGYTAQRLKQQGYTAAELAFGARGRVDVKTLLVGGDEGGYTAKELKGGGITATELRRGKVFFRIEEWKDGGWTVRELKDGGYLADELRACGYLADALFKVGYSVLDLVVAGYSVATLRAIGAPAGELRQAGLNAKQLAEVGYSAKELLVGGFTAKDLIACGFGVGALREAGFDAIQLRALGFSAKELKAYGYGAKALKDAGSVVKELKELGFPDVELEEAGFTKRAVEAVDGRSVALLKMYGKYEVAELKEYGFVVADLRGIYSVKNLKNQGFSLDEIRMGGVPHHAVQAVDGRSTAKLRHAGYTAKVLRKIGFTLSELLEGSYSASDLKDAAYTPSELKEVGFDAGALRVAGFTSRQLMAAQYKLRELQEGGFDWRDLVIFLRVTHAELTAAGYKGLDPLHRLFLEYRPESDEEQQQQIHDLSILSPRRRMGHPDIITKLSPRAPESKTTTTRGFDPLRPRVGGTALVLREGPELNSANLGDVQPGTCVEVLETKWMQLPGEEGRERARVRFASWGMLAGINSSWLATSWLKEGWVTSISPNGTHQLIIPDGYGMVAPSRLPPPSGYKALNEFEA</sequence>
<dbReference type="InterPro" id="IPR002048">
    <property type="entry name" value="EF_hand_dom"/>
</dbReference>
<accession>A0A0M0LS36</accession>
<evidence type="ECO:0000256" key="1">
    <source>
        <dbReference type="ARBA" id="ARBA00022837"/>
    </source>
</evidence>
<feature type="domain" description="EF-hand" evidence="5">
    <location>
        <begin position="21"/>
        <end position="56"/>
    </location>
</feature>
<feature type="domain" description="EF-hand" evidence="5">
    <location>
        <begin position="126"/>
        <end position="161"/>
    </location>
</feature>
<feature type="domain" description="EF-hand" evidence="5">
    <location>
        <begin position="249"/>
        <end position="284"/>
    </location>
</feature>
<dbReference type="Pfam" id="PF25296">
    <property type="entry name" value="Decapeptide"/>
    <property type="match status" value="5"/>
</dbReference>
<gene>
    <name evidence="6" type="ORF">Ctob_011339</name>
</gene>
<dbReference type="GO" id="GO:0005509">
    <property type="term" value="F:calcium ion binding"/>
    <property type="evidence" value="ECO:0007669"/>
    <property type="project" value="InterPro"/>
</dbReference>
<proteinExistence type="predicted"/>
<feature type="transmembrane region" description="Helical" evidence="4">
    <location>
        <begin position="434"/>
        <end position="453"/>
    </location>
</feature>
<dbReference type="InterPro" id="IPR057481">
    <property type="entry name" value="Decapeptide"/>
</dbReference>
<dbReference type="PANTHER" id="PTHR47121:SF2">
    <property type="entry name" value="THYLAKOID LUMENAL PROTEIN TL20.3, CHLOROPLASTIC"/>
    <property type="match status" value="1"/>
</dbReference>
<comment type="caution">
    <text evidence="6">The sequence shown here is derived from an EMBL/GenBank/DDBJ whole genome shotgun (WGS) entry which is preliminary data.</text>
</comment>
<dbReference type="EMBL" id="JWZX01000065">
    <property type="protein sequence ID" value="KOO53796.1"/>
    <property type="molecule type" value="Genomic_DNA"/>
</dbReference>
<dbReference type="InterPro" id="IPR018247">
    <property type="entry name" value="EF_Hand_1_Ca_BS"/>
</dbReference>
<evidence type="ECO:0000256" key="3">
    <source>
        <dbReference type="SAM" id="MobiDB-lite"/>
    </source>
</evidence>
<organism evidence="6 7">
    <name type="scientific">Chrysochromulina tobinii</name>
    <dbReference type="NCBI Taxonomy" id="1460289"/>
    <lineage>
        <taxon>Eukaryota</taxon>
        <taxon>Haptista</taxon>
        <taxon>Haptophyta</taxon>
        <taxon>Prymnesiophyceae</taxon>
        <taxon>Prymnesiales</taxon>
        <taxon>Chrysochromulinaceae</taxon>
        <taxon>Chrysochromulina</taxon>
    </lineage>
</organism>
<feature type="region of interest" description="Disordered" evidence="3">
    <location>
        <begin position="340"/>
        <end position="359"/>
    </location>
</feature>
<evidence type="ECO:0000313" key="7">
    <source>
        <dbReference type="Proteomes" id="UP000037460"/>
    </source>
</evidence>
<name>A0A0M0LS36_9EUKA</name>
<keyword evidence="1" id="KW-0106">Calcium</keyword>
<reference evidence="7" key="1">
    <citation type="journal article" date="2015" name="PLoS Genet.">
        <title>Genome Sequence and Transcriptome Analyses of Chrysochromulina tobin: Metabolic Tools for Enhanced Algal Fitness in the Prominent Order Prymnesiales (Haptophyceae).</title>
        <authorList>
            <person name="Hovde B.T."/>
            <person name="Deodato C.R."/>
            <person name="Hunsperger H.M."/>
            <person name="Ryken S.A."/>
            <person name="Yost W."/>
            <person name="Jha R.K."/>
            <person name="Patterson J."/>
            <person name="Monnat R.J. Jr."/>
            <person name="Barlow S.B."/>
            <person name="Starkenburg S.R."/>
            <person name="Cattolico R.A."/>
        </authorList>
    </citation>
    <scope>NUCLEOTIDE SEQUENCE</scope>
    <source>
        <strain evidence="7">CCMP291</strain>
    </source>
</reference>
<feature type="domain" description="EF-hand" evidence="5">
    <location>
        <begin position="213"/>
        <end position="248"/>
    </location>
</feature>
<evidence type="ECO:0000313" key="6">
    <source>
        <dbReference type="EMBL" id="KOO53796.1"/>
    </source>
</evidence>
<keyword evidence="2" id="KW-0175">Coiled coil</keyword>
<dbReference type="PANTHER" id="PTHR47121">
    <property type="entry name" value="THYLAKOID LUMENAL PROTEIN TL20.3, CHLOROPLASTIC"/>
    <property type="match status" value="1"/>
</dbReference>